<dbReference type="Proteomes" id="UP000198280">
    <property type="component" value="Unassembled WGS sequence"/>
</dbReference>
<feature type="domain" description="Pseudouridine synthase RsuA/RluA-like" evidence="4">
    <location>
        <begin position="104"/>
        <end position="250"/>
    </location>
</feature>
<evidence type="ECO:0000256" key="2">
    <source>
        <dbReference type="ARBA" id="ARBA00031870"/>
    </source>
</evidence>
<dbReference type="SUPFAM" id="SSF55120">
    <property type="entry name" value="Pseudouridine synthase"/>
    <property type="match status" value="1"/>
</dbReference>
<evidence type="ECO:0000313" key="5">
    <source>
        <dbReference type="EMBL" id="SNS74339.1"/>
    </source>
</evidence>
<gene>
    <name evidence="5" type="ORF">SAMN05216252_108117</name>
</gene>
<dbReference type="PROSITE" id="PS01129">
    <property type="entry name" value="PSI_RLU"/>
    <property type="match status" value="1"/>
</dbReference>
<evidence type="ECO:0000313" key="6">
    <source>
        <dbReference type="Proteomes" id="UP000198280"/>
    </source>
</evidence>
<dbReference type="RefSeq" id="WP_089224985.1">
    <property type="nucleotide sequence ID" value="NZ_FZOF01000008.1"/>
</dbReference>
<comment type="catalytic activity">
    <reaction evidence="1">
        <text>a uridine in RNA = a pseudouridine in RNA</text>
        <dbReference type="Rhea" id="RHEA:48348"/>
        <dbReference type="Rhea" id="RHEA-COMP:12068"/>
        <dbReference type="Rhea" id="RHEA-COMP:12069"/>
        <dbReference type="ChEBI" id="CHEBI:65314"/>
        <dbReference type="ChEBI" id="CHEBI:65315"/>
    </reaction>
</comment>
<dbReference type="InterPro" id="IPR006224">
    <property type="entry name" value="PsdUridine_synth_RluA-like_CS"/>
</dbReference>
<dbReference type="EMBL" id="FZOF01000008">
    <property type="protein sequence ID" value="SNS74339.1"/>
    <property type="molecule type" value="Genomic_DNA"/>
</dbReference>
<dbReference type="PANTHER" id="PTHR21600">
    <property type="entry name" value="MITOCHONDRIAL RNA PSEUDOURIDINE SYNTHASE"/>
    <property type="match status" value="1"/>
</dbReference>
<accession>A0A239GYQ5</accession>
<dbReference type="GO" id="GO:0140098">
    <property type="term" value="F:catalytic activity, acting on RNA"/>
    <property type="evidence" value="ECO:0007669"/>
    <property type="project" value="UniProtKB-ARBA"/>
</dbReference>
<dbReference type="InterPro" id="IPR050188">
    <property type="entry name" value="RluA_PseudoU_synthase"/>
</dbReference>
<organism evidence="5 6">
    <name type="scientific">Actinacidiphila glaucinigra</name>
    <dbReference type="NCBI Taxonomy" id="235986"/>
    <lineage>
        <taxon>Bacteria</taxon>
        <taxon>Bacillati</taxon>
        <taxon>Actinomycetota</taxon>
        <taxon>Actinomycetes</taxon>
        <taxon>Kitasatosporales</taxon>
        <taxon>Streptomycetaceae</taxon>
        <taxon>Actinacidiphila</taxon>
    </lineage>
</organism>
<keyword evidence="6" id="KW-1185">Reference proteome</keyword>
<protein>
    <recommendedName>
        <fullName evidence="2">RNA pseudouridylate synthase</fullName>
    </recommendedName>
    <alternativeName>
        <fullName evidence="3">RNA-uridine isomerase</fullName>
    </alternativeName>
</protein>
<name>A0A239GYQ5_9ACTN</name>
<evidence type="ECO:0000256" key="1">
    <source>
        <dbReference type="ARBA" id="ARBA00000073"/>
    </source>
</evidence>
<dbReference type="InterPro" id="IPR020103">
    <property type="entry name" value="PsdUridine_synth_cat_dom_sf"/>
</dbReference>
<proteinExistence type="predicted"/>
<dbReference type="InterPro" id="IPR006145">
    <property type="entry name" value="PsdUridine_synth_RsuA/RluA"/>
</dbReference>
<reference evidence="5 6" key="1">
    <citation type="submission" date="2017-06" db="EMBL/GenBank/DDBJ databases">
        <authorList>
            <person name="Kim H.J."/>
            <person name="Triplett B.A."/>
        </authorList>
    </citation>
    <scope>NUCLEOTIDE SEQUENCE [LARGE SCALE GENOMIC DNA]</scope>
    <source>
        <strain evidence="5 6">CGMCC 4.1858</strain>
    </source>
</reference>
<dbReference type="GO" id="GO:0000455">
    <property type="term" value="P:enzyme-directed rRNA pseudouridine synthesis"/>
    <property type="evidence" value="ECO:0007669"/>
    <property type="project" value="TreeGrafter"/>
</dbReference>
<dbReference type="AlphaFoldDB" id="A0A239GYQ5"/>
<evidence type="ECO:0000256" key="3">
    <source>
        <dbReference type="ARBA" id="ARBA00033164"/>
    </source>
</evidence>
<dbReference type="Gene3D" id="3.30.2350.10">
    <property type="entry name" value="Pseudouridine synthase"/>
    <property type="match status" value="1"/>
</dbReference>
<sequence length="319" mass="35926">MRRRTRPPIPPLPQRRGVDPVRVRLPGTGTWATVRDHLVDRLGAAVPPERVDAMFAAGEVHGSDGPLEPDAAYRPGGHVWFHRELPAEVPVPFGIEVLHRDDRLLVVDKPHFLATMPRGVHVVETALSRLRHDLALPELSPAHRLDRLTAGVVMFVIRPELRGAYQTIFRDRLVRKEYEAVARHDPALALPRTVESRIVKERGEMAAREVPGEPNARSHVELLEHRDGLARYRLRPETGRTHQLRVHMNALGVPILGDPVYPHVLPPFAPGDFTRPLRLLARVLEFDDPVTGDRRRFESRRTLFTRWQPGPGAPDGAPG</sequence>
<dbReference type="Pfam" id="PF00849">
    <property type="entry name" value="PseudoU_synth_2"/>
    <property type="match status" value="1"/>
</dbReference>
<dbReference type="OrthoDB" id="9807829at2"/>
<evidence type="ECO:0000259" key="4">
    <source>
        <dbReference type="Pfam" id="PF00849"/>
    </source>
</evidence>
<dbReference type="PANTHER" id="PTHR21600:SF84">
    <property type="entry name" value="PSEUDOURIDINE SYNTHASE RSUA_RLUA-LIKE DOMAIN-CONTAINING PROTEIN"/>
    <property type="match status" value="1"/>
</dbReference>
<dbReference type="GO" id="GO:0003723">
    <property type="term" value="F:RNA binding"/>
    <property type="evidence" value="ECO:0007669"/>
    <property type="project" value="InterPro"/>
</dbReference>
<dbReference type="GO" id="GO:0009982">
    <property type="term" value="F:pseudouridine synthase activity"/>
    <property type="evidence" value="ECO:0007669"/>
    <property type="project" value="InterPro"/>
</dbReference>